<dbReference type="PANTHER" id="PTHR30143:SF0">
    <property type="entry name" value="2-KETO-4-PENTENOATE HYDRATASE"/>
    <property type="match status" value="1"/>
</dbReference>
<dbReference type="NCBIfam" id="NF008461">
    <property type="entry name" value="PRK11342.1"/>
    <property type="match status" value="1"/>
</dbReference>
<feature type="domain" description="Fumarylacetoacetase-like C-terminal" evidence="2">
    <location>
        <begin position="88"/>
        <end position="262"/>
    </location>
</feature>
<dbReference type="Gene3D" id="3.90.850.10">
    <property type="entry name" value="Fumarylacetoacetase-like, C-terminal domain"/>
    <property type="match status" value="1"/>
</dbReference>
<dbReference type="Pfam" id="PF01557">
    <property type="entry name" value="FAA_hydrolase"/>
    <property type="match status" value="1"/>
</dbReference>
<name>A0ABV2QG26_9BURK</name>
<keyword evidence="4" id="KW-1185">Reference proteome</keyword>
<proteinExistence type="predicted"/>
<organism evidence="3 4">
    <name type="scientific">Ottowia thiooxydans</name>
    <dbReference type="NCBI Taxonomy" id="219182"/>
    <lineage>
        <taxon>Bacteria</taxon>
        <taxon>Pseudomonadati</taxon>
        <taxon>Pseudomonadota</taxon>
        <taxon>Betaproteobacteria</taxon>
        <taxon>Burkholderiales</taxon>
        <taxon>Comamonadaceae</taxon>
        <taxon>Ottowia</taxon>
    </lineage>
</organism>
<dbReference type="EC" id="4.2.1.80" evidence="3"/>
<dbReference type="GO" id="GO:0008684">
    <property type="term" value="F:2-oxopent-4-enoate hydratase activity"/>
    <property type="evidence" value="ECO:0007669"/>
    <property type="project" value="UniProtKB-EC"/>
</dbReference>
<evidence type="ECO:0000259" key="2">
    <source>
        <dbReference type="Pfam" id="PF01557"/>
    </source>
</evidence>
<dbReference type="InterPro" id="IPR050772">
    <property type="entry name" value="Hydratase-Decarb/MhpD_sf"/>
</dbReference>
<evidence type="ECO:0000313" key="3">
    <source>
        <dbReference type="EMBL" id="MET4579981.1"/>
    </source>
</evidence>
<accession>A0ABV2QG26</accession>
<evidence type="ECO:0000313" key="4">
    <source>
        <dbReference type="Proteomes" id="UP001549320"/>
    </source>
</evidence>
<dbReference type="SUPFAM" id="SSF56529">
    <property type="entry name" value="FAH"/>
    <property type="match status" value="1"/>
</dbReference>
<dbReference type="InterPro" id="IPR011234">
    <property type="entry name" value="Fumarylacetoacetase-like_C"/>
</dbReference>
<gene>
    <name evidence="3" type="ORF">ABIE13_005119</name>
</gene>
<dbReference type="EMBL" id="JBEPSH010000013">
    <property type="protein sequence ID" value="MET4579981.1"/>
    <property type="molecule type" value="Genomic_DNA"/>
</dbReference>
<reference evidence="3 4" key="1">
    <citation type="submission" date="2024-06" db="EMBL/GenBank/DDBJ databases">
        <title>Sorghum-associated microbial communities from plants grown in Nebraska, USA.</title>
        <authorList>
            <person name="Schachtman D."/>
        </authorList>
    </citation>
    <scope>NUCLEOTIDE SEQUENCE [LARGE SCALE GENOMIC DNA]</scope>
    <source>
        <strain evidence="3 4">2709</strain>
    </source>
</reference>
<evidence type="ECO:0000256" key="1">
    <source>
        <dbReference type="ARBA" id="ARBA00023239"/>
    </source>
</evidence>
<dbReference type="Proteomes" id="UP001549320">
    <property type="component" value="Unassembled WGS sequence"/>
</dbReference>
<comment type="caution">
    <text evidence="3">The sequence shown here is derived from an EMBL/GenBank/DDBJ whole genome shotgun (WGS) entry which is preliminary data.</text>
</comment>
<dbReference type="PANTHER" id="PTHR30143">
    <property type="entry name" value="ACID HYDRATASE"/>
    <property type="match status" value="1"/>
</dbReference>
<keyword evidence="1 3" id="KW-0456">Lyase</keyword>
<dbReference type="RefSeq" id="WP_354448559.1">
    <property type="nucleotide sequence ID" value="NZ_JBEPSH010000013.1"/>
</dbReference>
<dbReference type="InterPro" id="IPR036663">
    <property type="entry name" value="Fumarylacetoacetase_C_sf"/>
</dbReference>
<protein>
    <submittedName>
        <fullName evidence="3">2-keto-4-pentenoate hydratase</fullName>
        <ecNumber evidence="3">4.2.1.80</ecNumber>
    </submittedName>
</protein>
<sequence length="273" mass="29490">MNEAETVKEMAEILRRAQSLRSPIPALRDVAGLDAGMRPELAYKVQQFNVDHALSNGRRVVGRKIGLTSLAVQKQIGVDQPDFGTLLDDMVYGDNEVVPMTKLLQPKVEGEIALVLSKDLPHLHTTWIDIVSATQYVLPAIEIVDSRIADWKIGFFDTVADNASSGLVVVGGTPRKLEGLDLRDCQMAMKMGNQVVSRGTGANCLGHPLNAAVWLARKMASLQQPLKAGDLILTGALGPMVAAKAGDRFEMQISGIGSVAVQFSEIKTGELYE</sequence>